<dbReference type="EMBL" id="JAAMPC010000017">
    <property type="protein sequence ID" value="KAG2247620.1"/>
    <property type="molecule type" value="Genomic_DNA"/>
</dbReference>
<reference evidence="1 2" key="1">
    <citation type="submission" date="2020-02" db="EMBL/GenBank/DDBJ databases">
        <authorList>
            <person name="Ma Q."/>
            <person name="Huang Y."/>
            <person name="Song X."/>
            <person name="Pei D."/>
        </authorList>
    </citation>
    <scope>NUCLEOTIDE SEQUENCE [LARGE SCALE GENOMIC DNA]</scope>
    <source>
        <strain evidence="1">Sxm20200214</strain>
        <tissue evidence="1">Leaf</tissue>
    </source>
</reference>
<evidence type="ECO:0000313" key="1">
    <source>
        <dbReference type="EMBL" id="KAG2247620.1"/>
    </source>
</evidence>
<dbReference type="Proteomes" id="UP000886595">
    <property type="component" value="Unassembled WGS sequence"/>
</dbReference>
<organism evidence="1 2">
    <name type="scientific">Brassica carinata</name>
    <name type="common">Ethiopian mustard</name>
    <name type="synonym">Abyssinian cabbage</name>
    <dbReference type="NCBI Taxonomy" id="52824"/>
    <lineage>
        <taxon>Eukaryota</taxon>
        <taxon>Viridiplantae</taxon>
        <taxon>Streptophyta</taxon>
        <taxon>Embryophyta</taxon>
        <taxon>Tracheophyta</taxon>
        <taxon>Spermatophyta</taxon>
        <taxon>Magnoliopsida</taxon>
        <taxon>eudicotyledons</taxon>
        <taxon>Gunneridae</taxon>
        <taxon>Pentapetalae</taxon>
        <taxon>rosids</taxon>
        <taxon>malvids</taxon>
        <taxon>Brassicales</taxon>
        <taxon>Brassicaceae</taxon>
        <taxon>Brassiceae</taxon>
        <taxon>Brassica</taxon>
    </lineage>
</organism>
<protein>
    <submittedName>
        <fullName evidence="1">Uncharacterized protein</fullName>
    </submittedName>
</protein>
<dbReference type="InterPro" id="IPR013083">
    <property type="entry name" value="Znf_RING/FYVE/PHD"/>
</dbReference>
<name>A0A8X7TML3_BRACI</name>
<evidence type="ECO:0000313" key="2">
    <source>
        <dbReference type="Proteomes" id="UP000886595"/>
    </source>
</evidence>
<dbReference type="AlphaFoldDB" id="A0A8X7TML3"/>
<dbReference type="SUPFAM" id="SSF49599">
    <property type="entry name" value="TRAF domain-like"/>
    <property type="match status" value="1"/>
</dbReference>
<sequence length="153" mass="16856">MVGVGPHSNLQSLDSYITNIRLCLCRPENHVLEVPCANAEFGYPANVTCFAMQRHLMRCVCPFSGCRFIGTYRKLYVHASSGHSDDLQMIECGETSGEEENLLLWIVSSSHMVHISIANSASSELPPEPFVVPSFMGPATEVLILINRVETVS</sequence>
<keyword evidence="2" id="KW-1185">Reference proteome</keyword>
<gene>
    <name evidence="1" type="ORF">Bca52824_087248</name>
</gene>
<comment type="caution">
    <text evidence="1">The sequence shown here is derived from an EMBL/GenBank/DDBJ whole genome shotgun (WGS) entry which is preliminary data.</text>
</comment>
<proteinExistence type="predicted"/>
<accession>A0A8X7TML3</accession>
<dbReference type="Gene3D" id="3.30.40.10">
    <property type="entry name" value="Zinc/RING finger domain, C3HC4 (zinc finger)"/>
    <property type="match status" value="1"/>
</dbReference>